<dbReference type="GO" id="GO:0005975">
    <property type="term" value="P:carbohydrate metabolic process"/>
    <property type="evidence" value="ECO:0007669"/>
    <property type="project" value="InterPro"/>
</dbReference>
<dbReference type="HOGENOM" id="CLU_066872_0_0_7"/>
<proteinExistence type="predicted"/>
<dbReference type="PANTHER" id="PTHR47561:SF1">
    <property type="entry name" value="POLYSACCHARIDE DEACETYLASE FAMILY PROTEIN (AFU_ORTHOLOGUE AFUA_6G05030)"/>
    <property type="match status" value="1"/>
</dbReference>
<dbReference type="GO" id="GO:0016810">
    <property type="term" value="F:hydrolase activity, acting on carbon-nitrogen (but not peptide) bonds"/>
    <property type="evidence" value="ECO:0007669"/>
    <property type="project" value="InterPro"/>
</dbReference>
<accession>A0A0H3ABS9</accession>
<dbReference type="NCBIfam" id="TIGR03006">
    <property type="entry name" value="pepcterm_polyde"/>
    <property type="match status" value="1"/>
</dbReference>
<dbReference type="InterPro" id="IPR011330">
    <property type="entry name" value="Glyco_hydro/deAcase_b/a-brl"/>
</dbReference>
<reference evidence="3" key="1">
    <citation type="journal article" date="2009" name="Environ. Microbiol.">
        <title>Contribution of mobile genetic elements to Desulfovibrio vulgaris genome plasticity.</title>
        <authorList>
            <person name="Walker C.B."/>
            <person name="Stolyar S."/>
            <person name="Chivian D."/>
            <person name="Pinel N."/>
            <person name="Gabster J.A."/>
            <person name="Dehal P.S."/>
            <person name="He Z."/>
            <person name="Yang Z.K."/>
            <person name="Yen H.C."/>
            <person name="Zhou J."/>
            <person name="Wall J.D."/>
            <person name="Hazen T.C."/>
            <person name="Arkin A.P."/>
            <person name="Stahl D.A."/>
        </authorList>
    </citation>
    <scope>NUCLEOTIDE SEQUENCE [LARGE SCALE GENOMIC DNA]</scope>
    <source>
        <strain evidence="3">DP4</strain>
        <plasmid evidence="3">Plasmid pDVUL01</plasmid>
    </source>
</reference>
<dbReference type="InterPro" id="IPR045235">
    <property type="entry name" value="PuuE_HpPgdA-like"/>
</dbReference>
<dbReference type="SUPFAM" id="SSF88713">
    <property type="entry name" value="Glycoside hydrolase/deacetylase"/>
    <property type="match status" value="1"/>
</dbReference>
<dbReference type="Pfam" id="PF01522">
    <property type="entry name" value="Polysacc_deac_1"/>
    <property type="match status" value="1"/>
</dbReference>
<sequence length="283" mass="32381">MRNALTIDVEDYFHVSAFEKAVDPGLWDSLPQRALRNTNHVLDLLDRWGLRATFFTLGWVAKRHPELVRRMASAGHEVACHGYSHKRITTLNPRAFRDDIQRSRRLLQDLSGQPVNGYRAPSYTITQDTIWALDVLIEEGFTYDSSIFPINHDIYGMPGSQRFPHTITREGGVIEEFPPTTYQVEVMGRRVNLPVAGGGYLRLLPATWVSGAFRRLNDSGKPCVLYFHPWEIDPAQPRIRATARSRFRHYLNLDSTESKLRHLFSSLRFTTMSSVLFGTVAHV</sequence>
<dbReference type="AlphaFoldDB" id="A0A0H3ABS9"/>
<dbReference type="PROSITE" id="PS51677">
    <property type="entry name" value="NODB"/>
    <property type="match status" value="1"/>
</dbReference>
<dbReference type="CDD" id="cd10941">
    <property type="entry name" value="CE4_PuuE_HpPgdA_like_2"/>
    <property type="match status" value="1"/>
</dbReference>
<evidence type="ECO:0000313" key="2">
    <source>
        <dbReference type="EMBL" id="ABM30077.1"/>
    </source>
</evidence>
<evidence type="ECO:0000259" key="1">
    <source>
        <dbReference type="PROSITE" id="PS51677"/>
    </source>
</evidence>
<dbReference type="InterPro" id="IPR022560">
    <property type="entry name" value="DUF3473"/>
</dbReference>
<dbReference type="InterPro" id="IPR014344">
    <property type="entry name" value="XrtA_polysacc_deacetyl"/>
</dbReference>
<organism evidence="2 3">
    <name type="scientific">Nitratidesulfovibrio vulgaris (strain DP4)</name>
    <name type="common">Desulfovibrio vulgaris</name>
    <dbReference type="NCBI Taxonomy" id="391774"/>
    <lineage>
        <taxon>Bacteria</taxon>
        <taxon>Pseudomonadati</taxon>
        <taxon>Thermodesulfobacteriota</taxon>
        <taxon>Desulfovibrionia</taxon>
        <taxon>Desulfovibrionales</taxon>
        <taxon>Desulfovibrionaceae</taxon>
        <taxon>Nitratidesulfovibrio</taxon>
    </lineage>
</organism>
<gene>
    <name evidence="2" type="ordered locus">Dvul_3066</name>
</gene>
<dbReference type="Proteomes" id="UP000009173">
    <property type="component" value="Plasmid pDVUL01"/>
</dbReference>
<geneLocation type="plasmid" evidence="2 3">
    <name>pDVUL01</name>
</geneLocation>
<protein>
    <submittedName>
        <fullName evidence="2">Polysaccharide deacetylase</fullName>
    </submittedName>
</protein>
<dbReference type="PANTHER" id="PTHR47561">
    <property type="entry name" value="POLYSACCHARIDE DEACETYLASE FAMILY PROTEIN (AFU_ORTHOLOGUE AFUA_6G05030)"/>
    <property type="match status" value="1"/>
</dbReference>
<name>A0A0H3ABS9_NITV4</name>
<feature type="domain" description="NodB homology" evidence="1">
    <location>
        <begin position="20"/>
        <end position="283"/>
    </location>
</feature>
<keyword evidence="2" id="KW-0614">Plasmid</keyword>
<dbReference type="RefSeq" id="WP_011176621.1">
    <property type="nucleotide sequence ID" value="NC_008741.1"/>
</dbReference>
<dbReference type="Pfam" id="PF11959">
    <property type="entry name" value="DUF3473"/>
    <property type="match status" value="1"/>
</dbReference>
<dbReference type="Gene3D" id="3.20.20.370">
    <property type="entry name" value="Glycoside hydrolase/deacetylase"/>
    <property type="match status" value="1"/>
</dbReference>
<dbReference type="InterPro" id="IPR002509">
    <property type="entry name" value="NODB_dom"/>
</dbReference>
<evidence type="ECO:0000313" key="3">
    <source>
        <dbReference type="Proteomes" id="UP000009173"/>
    </source>
</evidence>
<dbReference type="EMBL" id="CP000528">
    <property type="protein sequence ID" value="ABM30077.1"/>
    <property type="molecule type" value="Genomic_DNA"/>
</dbReference>
<dbReference type="SMR" id="A0A0H3ABS9"/>
<dbReference type="KEGG" id="dvl:Dvul_3066"/>